<protein>
    <submittedName>
        <fullName evidence="1">Uncharacterized protein</fullName>
    </submittedName>
</protein>
<gene>
    <name evidence="1" type="ORF">HDF12_000293</name>
</gene>
<dbReference type="AlphaFoldDB" id="A0A7Y9NJG0"/>
<organism evidence="1 2">
    <name type="scientific">Tunturiibacter lichenicola</name>
    <dbReference type="NCBI Taxonomy" id="2051959"/>
    <lineage>
        <taxon>Bacteria</taxon>
        <taxon>Pseudomonadati</taxon>
        <taxon>Acidobacteriota</taxon>
        <taxon>Terriglobia</taxon>
        <taxon>Terriglobales</taxon>
        <taxon>Acidobacteriaceae</taxon>
        <taxon>Tunturiibacter</taxon>
    </lineage>
</organism>
<name>A0A7Y9NJG0_9BACT</name>
<dbReference type="EMBL" id="JACCCV010000001">
    <property type="protein sequence ID" value="NYF49928.1"/>
    <property type="molecule type" value="Genomic_DNA"/>
</dbReference>
<comment type="caution">
    <text evidence="1">The sequence shown here is derived from an EMBL/GenBank/DDBJ whole genome shotgun (WGS) entry which is preliminary data.</text>
</comment>
<dbReference type="Proteomes" id="UP000534186">
    <property type="component" value="Unassembled WGS sequence"/>
</dbReference>
<evidence type="ECO:0000313" key="2">
    <source>
        <dbReference type="Proteomes" id="UP000534186"/>
    </source>
</evidence>
<accession>A0A7Y9NJG0</accession>
<proteinExistence type="predicted"/>
<reference evidence="1 2" key="1">
    <citation type="submission" date="2020-07" db="EMBL/GenBank/DDBJ databases">
        <title>Genomic Encyclopedia of Type Strains, Phase IV (KMG-V): Genome sequencing to study the core and pangenomes of soil and plant-associated prokaryotes.</title>
        <authorList>
            <person name="Whitman W."/>
        </authorList>
    </citation>
    <scope>NUCLEOTIDE SEQUENCE [LARGE SCALE GENOMIC DNA]</scope>
    <source>
        <strain evidence="1 2">M8UP30</strain>
    </source>
</reference>
<sequence>MPYIYIDKIFHELRSELLSAMHSALEAQGRKGQVDVDRLYRAFTRAAAGKCANPQRVSEKCIVETITSKPRKAKDARIDE</sequence>
<evidence type="ECO:0000313" key="1">
    <source>
        <dbReference type="EMBL" id="NYF49928.1"/>
    </source>
</evidence>